<proteinExistence type="predicted"/>
<evidence type="ECO:0000313" key="2">
    <source>
        <dbReference type="Proteomes" id="UP001307849"/>
    </source>
</evidence>
<accession>A0AAN8RWK2</accession>
<reference evidence="1 2" key="1">
    <citation type="submission" date="2019-10" db="EMBL/GenBank/DDBJ databases">
        <authorList>
            <person name="Palmer J.M."/>
        </authorList>
    </citation>
    <scope>NUCLEOTIDE SEQUENCE [LARGE SCALE GENOMIC DNA]</scope>
    <source>
        <strain evidence="1 2">TWF506</strain>
    </source>
</reference>
<gene>
    <name evidence="1" type="ORF">TWF506_010033</name>
</gene>
<comment type="caution">
    <text evidence="1">The sequence shown here is derived from an EMBL/GenBank/DDBJ whole genome shotgun (WGS) entry which is preliminary data.</text>
</comment>
<name>A0AAN8RWK2_9PEZI</name>
<dbReference type="Proteomes" id="UP001307849">
    <property type="component" value="Unassembled WGS sequence"/>
</dbReference>
<keyword evidence="2" id="KW-1185">Reference proteome</keyword>
<sequence length="546" mass="61136">MPMKFELAGELLKTLGIGEEHLGSIFIKPGFSQLPYPEGEALLRQNLRNYRELRNVEYRGIGEAELNVILKREQNSLVKAANKALRKGPKNEDIIAAASPQLKIALQWSLKSSKSAMLPHEIPYEIQIMRLMVSRSKYIKECAAEELKYKQQVQKAAADREFQAREQRKRNKYKSNLKKLAQTSGNYTMDQFQKNFESEAPPYLDMARQQYLMAHSGYSASDGPQQGSQTLYNGPSSPIRQQLVQSFSTPEGSYFSYFIPNGNANKMMGIQPYNSGVAAALPIPSEDPVGFQFTYAPTVSQMSSQNPDLQSSAISTVPFMASGDIEPYQMHDITLEQLLQAGAAQQDVEVEPQLQGFPQVVQQDADSGLSPQDFTYFLPEDLDGAVLDDPASQSQDIWTLQVPNENQSYQLTDFDHDFSPEALSSATFLKQDFGQPLDNMAVDFMQPMQNIQQPIELEDITFDLDLDLTESVPNIQQPMLNSLGSMQTLQFGTDFSGFAKDYLPESAYLSLGDAQDLGVEDGLYTYPQQSIPTTTYTWIDETPKRG</sequence>
<dbReference type="EMBL" id="JAVHJM010000007">
    <property type="protein sequence ID" value="KAK6510944.1"/>
    <property type="molecule type" value="Genomic_DNA"/>
</dbReference>
<evidence type="ECO:0000313" key="1">
    <source>
        <dbReference type="EMBL" id="KAK6510944.1"/>
    </source>
</evidence>
<dbReference type="AlphaFoldDB" id="A0AAN8RWK2"/>
<protein>
    <submittedName>
        <fullName evidence="1">Uncharacterized protein</fullName>
    </submittedName>
</protein>
<organism evidence="1 2">
    <name type="scientific">Arthrobotrys conoides</name>
    <dbReference type="NCBI Taxonomy" id="74498"/>
    <lineage>
        <taxon>Eukaryota</taxon>
        <taxon>Fungi</taxon>
        <taxon>Dikarya</taxon>
        <taxon>Ascomycota</taxon>
        <taxon>Pezizomycotina</taxon>
        <taxon>Orbiliomycetes</taxon>
        <taxon>Orbiliales</taxon>
        <taxon>Orbiliaceae</taxon>
        <taxon>Arthrobotrys</taxon>
    </lineage>
</organism>